<reference evidence="2 3" key="1">
    <citation type="submission" date="2020-08" db="EMBL/GenBank/DDBJ databases">
        <title>Genomic Encyclopedia of Type Strains, Phase IV (KMG-IV): sequencing the most valuable type-strain genomes for metagenomic binning, comparative biology and taxonomic classification.</title>
        <authorList>
            <person name="Goeker M."/>
        </authorList>
    </citation>
    <scope>NUCLEOTIDE SEQUENCE [LARGE SCALE GENOMIC DNA]</scope>
    <source>
        <strain evidence="2 3">DSM 101730</strain>
    </source>
</reference>
<feature type="domain" description="N-acetyltransferase" evidence="1">
    <location>
        <begin position="36"/>
        <end position="181"/>
    </location>
</feature>
<sequence length="185" mass="20645">MIRGAGESVEVTITYLRMAARPAYPRPHVPVGPTTALIAADRPPLWYFLDLYDAVGRDYEWTDQHDAPAEDVVAFLHDPAVTLYTLVRDGWPHGFFILDGRQPETVDLSYFGLVPEAIGRGLGSFLIQTAVHAAWDRPGTLSVTVNTNSLDHPRALPLYQKAGFAPVRRTTYERVLTRDRSLIDS</sequence>
<evidence type="ECO:0000259" key="1">
    <source>
        <dbReference type="PROSITE" id="PS51186"/>
    </source>
</evidence>
<dbReference type="Pfam" id="PF00583">
    <property type="entry name" value="Acetyltransf_1"/>
    <property type="match status" value="1"/>
</dbReference>
<organism evidence="2 3">
    <name type="scientific">Amaricoccus macauensis</name>
    <dbReference type="NCBI Taxonomy" id="57001"/>
    <lineage>
        <taxon>Bacteria</taxon>
        <taxon>Pseudomonadati</taxon>
        <taxon>Pseudomonadota</taxon>
        <taxon>Alphaproteobacteria</taxon>
        <taxon>Rhodobacterales</taxon>
        <taxon>Paracoccaceae</taxon>
        <taxon>Amaricoccus</taxon>
    </lineage>
</organism>
<dbReference type="PROSITE" id="PS51186">
    <property type="entry name" value="GNAT"/>
    <property type="match status" value="1"/>
</dbReference>
<comment type="caution">
    <text evidence="2">The sequence shown here is derived from an EMBL/GenBank/DDBJ whole genome shotgun (WGS) entry which is preliminary data.</text>
</comment>
<protein>
    <submittedName>
        <fullName evidence="2">GNAT superfamily N-acetyltransferase</fullName>
    </submittedName>
</protein>
<dbReference type="InterPro" id="IPR000182">
    <property type="entry name" value="GNAT_dom"/>
</dbReference>
<dbReference type="Gene3D" id="3.40.630.30">
    <property type="match status" value="1"/>
</dbReference>
<dbReference type="CDD" id="cd04301">
    <property type="entry name" value="NAT_SF"/>
    <property type="match status" value="1"/>
</dbReference>
<dbReference type="InterPro" id="IPR016181">
    <property type="entry name" value="Acyl_CoA_acyltransferase"/>
</dbReference>
<name>A0A840STY7_9RHOB</name>
<accession>A0A840STY7</accession>
<dbReference type="RefSeq" id="WP_184149771.1">
    <property type="nucleotide sequence ID" value="NZ_JACHFM010000002.1"/>
</dbReference>
<dbReference type="GO" id="GO:0016747">
    <property type="term" value="F:acyltransferase activity, transferring groups other than amino-acyl groups"/>
    <property type="evidence" value="ECO:0007669"/>
    <property type="project" value="InterPro"/>
</dbReference>
<evidence type="ECO:0000313" key="2">
    <source>
        <dbReference type="EMBL" id="MBB5222632.1"/>
    </source>
</evidence>
<dbReference type="AlphaFoldDB" id="A0A840STY7"/>
<keyword evidence="2" id="KW-0808">Transferase</keyword>
<proteinExistence type="predicted"/>
<dbReference type="SUPFAM" id="SSF55729">
    <property type="entry name" value="Acyl-CoA N-acyltransferases (Nat)"/>
    <property type="match status" value="1"/>
</dbReference>
<gene>
    <name evidence="2" type="ORF">HNP73_002568</name>
</gene>
<dbReference type="EMBL" id="JACHFM010000002">
    <property type="protein sequence ID" value="MBB5222632.1"/>
    <property type="molecule type" value="Genomic_DNA"/>
</dbReference>
<evidence type="ECO:0000313" key="3">
    <source>
        <dbReference type="Proteomes" id="UP000549457"/>
    </source>
</evidence>
<dbReference type="Proteomes" id="UP000549457">
    <property type="component" value="Unassembled WGS sequence"/>
</dbReference>
<keyword evidence="3" id="KW-1185">Reference proteome</keyword>